<comment type="function">
    <text evidence="5">Modulates RecA activity.</text>
</comment>
<evidence type="ECO:0000259" key="6">
    <source>
        <dbReference type="Pfam" id="PF21981"/>
    </source>
</evidence>
<dbReference type="OrthoDB" id="7066780at2"/>
<keyword evidence="8" id="KW-1185">Reference proteome</keyword>
<comment type="similarity">
    <text evidence="2 5">Belongs to the RecX family.</text>
</comment>
<reference evidence="7 8" key="1">
    <citation type="submission" date="2013-12" db="EMBL/GenBank/DDBJ databases">
        <authorList>
            <consortium name="DOE Joint Genome Institute"/>
            <person name="Kappler U."/>
            <person name="Huntemann M."/>
            <person name="Han J."/>
            <person name="Chen A."/>
            <person name="Kyrpides N."/>
            <person name="Mavromatis K."/>
            <person name="Markowitz V."/>
            <person name="Palaniappan K."/>
            <person name="Ivanova N."/>
            <person name="Schaumberg A."/>
            <person name="Pati A."/>
            <person name="Liolios K."/>
            <person name="Nordberg H.P."/>
            <person name="Cantor M.N."/>
            <person name="Hua S.X."/>
            <person name="Woyke T."/>
        </authorList>
    </citation>
    <scope>NUCLEOTIDE SEQUENCE [LARGE SCALE GENOMIC DNA]</scope>
    <source>
        <strain evidence="8">AL2</strain>
    </source>
</reference>
<organism evidence="7 8">
    <name type="scientific">Thiomicrospira aerophila AL3</name>
    <dbReference type="NCBI Taxonomy" id="717772"/>
    <lineage>
        <taxon>Bacteria</taxon>
        <taxon>Pseudomonadati</taxon>
        <taxon>Pseudomonadota</taxon>
        <taxon>Gammaproteobacteria</taxon>
        <taxon>Thiotrichales</taxon>
        <taxon>Piscirickettsiaceae</taxon>
        <taxon>Thiomicrospira</taxon>
    </lineage>
</organism>
<sequence>MRWPIKQPSQPAQGTDCRLQQIVARAQGLLARREHARKELAQKLQQKFSHCAQLETLLSQALDYCESQNWLSDQRYVESYLRMAQAKGQGELKCRQALLQSCGRIDLIDEALRDYAVQSQSLAKQALAKKFGDTRRPAERKEFARRLRFLQSRGFSVSQCYQAFDAE</sequence>
<dbReference type="Gene3D" id="1.10.10.10">
    <property type="entry name" value="Winged helix-like DNA-binding domain superfamily/Winged helix DNA-binding domain"/>
    <property type="match status" value="3"/>
</dbReference>
<dbReference type="PANTHER" id="PTHR33602:SF1">
    <property type="entry name" value="REGULATORY PROTEIN RECX FAMILY PROTEIN"/>
    <property type="match status" value="1"/>
</dbReference>
<evidence type="ECO:0000256" key="4">
    <source>
        <dbReference type="ARBA" id="ARBA00022490"/>
    </source>
</evidence>
<evidence type="ECO:0000313" key="7">
    <source>
        <dbReference type="EMBL" id="AHF01606.1"/>
    </source>
</evidence>
<dbReference type="eggNOG" id="COG2137">
    <property type="taxonomic scope" value="Bacteria"/>
</dbReference>
<evidence type="ECO:0000256" key="5">
    <source>
        <dbReference type="HAMAP-Rule" id="MF_01114"/>
    </source>
</evidence>
<evidence type="ECO:0000256" key="3">
    <source>
        <dbReference type="ARBA" id="ARBA00018111"/>
    </source>
</evidence>
<dbReference type="Pfam" id="PF21981">
    <property type="entry name" value="RecX_HTH3"/>
    <property type="match status" value="1"/>
</dbReference>
<keyword evidence="4 5" id="KW-0963">Cytoplasm</keyword>
<dbReference type="GO" id="GO:0006282">
    <property type="term" value="P:regulation of DNA repair"/>
    <property type="evidence" value="ECO:0007669"/>
    <property type="project" value="UniProtKB-UniRule"/>
</dbReference>
<dbReference type="KEGG" id="tao:THIAE_07430"/>
<dbReference type="HAMAP" id="MF_01114">
    <property type="entry name" value="RecX"/>
    <property type="match status" value="1"/>
</dbReference>
<dbReference type="InterPro" id="IPR036388">
    <property type="entry name" value="WH-like_DNA-bd_sf"/>
</dbReference>
<comment type="subcellular location">
    <subcellularLocation>
        <location evidence="1 5">Cytoplasm</location>
    </subcellularLocation>
</comment>
<evidence type="ECO:0000313" key="8">
    <source>
        <dbReference type="Proteomes" id="UP000005380"/>
    </source>
</evidence>
<dbReference type="InParanoid" id="W0DXJ9"/>
<accession>W0DXJ9</accession>
<evidence type="ECO:0000256" key="2">
    <source>
        <dbReference type="ARBA" id="ARBA00009695"/>
    </source>
</evidence>
<dbReference type="AlphaFoldDB" id="W0DXJ9"/>
<dbReference type="FunCoup" id="W0DXJ9">
    <property type="interactions" value="62"/>
</dbReference>
<dbReference type="STRING" id="717772.THIAE_07430"/>
<protein>
    <recommendedName>
        <fullName evidence="3 5">Regulatory protein RecX</fullName>
    </recommendedName>
</protein>
<dbReference type="GO" id="GO:0005737">
    <property type="term" value="C:cytoplasm"/>
    <property type="evidence" value="ECO:0007669"/>
    <property type="project" value="UniProtKB-SubCell"/>
</dbReference>
<dbReference type="RefSeq" id="WP_006460570.1">
    <property type="nucleotide sequence ID" value="NZ_CP007030.1"/>
</dbReference>
<dbReference type="InterPro" id="IPR053925">
    <property type="entry name" value="RecX_HTH_3rd"/>
</dbReference>
<dbReference type="InterPro" id="IPR003783">
    <property type="entry name" value="Regulatory_RecX"/>
</dbReference>
<evidence type="ECO:0000256" key="1">
    <source>
        <dbReference type="ARBA" id="ARBA00004496"/>
    </source>
</evidence>
<dbReference type="HOGENOM" id="CLU_066607_3_2_6"/>
<dbReference type="EMBL" id="CP007030">
    <property type="protein sequence ID" value="AHF01606.1"/>
    <property type="molecule type" value="Genomic_DNA"/>
</dbReference>
<dbReference type="Proteomes" id="UP000005380">
    <property type="component" value="Chromosome"/>
</dbReference>
<proteinExistence type="inferred from homology"/>
<feature type="domain" description="RecX third three-helical" evidence="6">
    <location>
        <begin position="120"/>
        <end position="163"/>
    </location>
</feature>
<dbReference type="PANTHER" id="PTHR33602">
    <property type="entry name" value="REGULATORY PROTEIN RECX FAMILY PROTEIN"/>
    <property type="match status" value="1"/>
</dbReference>
<name>W0DXJ9_9GAMM</name>
<gene>
    <name evidence="5" type="primary">recX</name>
    <name evidence="7" type="ORF">THIAE_07430</name>
</gene>